<dbReference type="RefSeq" id="WP_112096177.1">
    <property type="nucleotide sequence ID" value="NZ_QMBP01000002.1"/>
</dbReference>
<comment type="caution">
    <text evidence="6">The sequence shown here is derived from an EMBL/GenBank/DDBJ whole genome shotgun (WGS) entry which is preliminary data.</text>
</comment>
<feature type="domain" description="Histidine kinase" evidence="5">
    <location>
        <begin position="46"/>
        <end position="262"/>
    </location>
</feature>
<evidence type="ECO:0000313" key="6">
    <source>
        <dbReference type="EMBL" id="RAZ91820.1"/>
    </source>
</evidence>
<dbReference type="Proteomes" id="UP000251558">
    <property type="component" value="Unassembled WGS sequence"/>
</dbReference>
<organism evidence="6 7">
    <name type="scientific">Mesorhizobium hawassense</name>
    <dbReference type="NCBI Taxonomy" id="1209954"/>
    <lineage>
        <taxon>Bacteria</taxon>
        <taxon>Pseudomonadati</taxon>
        <taxon>Pseudomonadota</taxon>
        <taxon>Alphaproteobacteria</taxon>
        <taxon>Hyphomicrobiales</taxon>
        <taxon>Phyllobacteriaceae</taxon>
        <taxon>Mesorhizobium</taxon>
    </lineage>
</organism>
<evidence type="ECO:0000259" key="5">
    <source>
        <dbReference type="PROSITE" id="PS50109"/>
    </source>
</evidence>
<dbReference type="PANTHER" id="PTHR43065:SF42">
    <property type="entry name" value="TWO-COMPONENT SENSOR PPRA"/>
    <property type="match status" value="1"/>
</dbReference>
<dbReference type="InterPro" id="IPR003661">
    <property type="entry name" value="HisK_dim/P_dom"/>
</dbReference>
<comment type="catalytic activity">
    <reaction evidence="1">
        <text>ATP + protein L-histidine = ADP + protein N-phospho-L-histidine.</text>
        <dbReference type="EC" id="2.7.13.3"/>
    </reaction>
</comment>
<keyword evidence="3" id="KW-0597">Phosphoprotein</keyword>
<dbReference type="InterPro" id="IPR004358">
    <property type="entry name" value="Sig_transdc_His_kin-like_C"/>
</dbReference>
<evidence type="ECO:0000256" key="2">
    <source>
        <dbReference type="ARBA" id="ARBA00012438"/>
    </source>
</evidence>
<dbReference type="InterPro" id="IPR036890">
    <property type="entry name" value="HATPase_C_sf"/>
</dbReference>
<dbReference type="EMBL" id="QMBP01000002">
    <property type="protein sequence ID" value="RAZ91820.1"/>
    <property type="molecule type" value="Genomic_DNA"/>
</dbReference>
<dbReference type="InterPro" id="IPR003594">
    <property type="entry name" value="HATPase_dom"/>
</dbReference>
<dbReference type="Pfam" id="PF02518">
    <property type="entry name" value="HATPase_c"/>
    <property type="match status" value="1"/>
</dbReference>
<dbReference type="GO" id="GO:0000155">
    <property type="term" value="F:phosphorelay sensor kinase activity"/>
    <property type="evidence" value="ECO:0007669"/>
    <property type="project" value="InterPro"/>
</dbReference>
<proteinExistence type="predicted"/>
<dbReference type="Gene3D" id="3.30.565.10">
    <property type="entry name" value="Histidine kinase-like ATPase, C-terminal domain"/>
    <property type="match status" value="1"/>
</dbReference>
<dbReference type="CDD" id="cd00082">
    <property type="entry name" value="HisKA"/>
    <property type="match status" value="1"/>
</dbReference>
<name>A0A330HVW6_9HYPH</name>
<accession>A0A330HVW6</accession>
<evidence type="ECO:0000313" key="7">
    <source>
        <dbReference type="Proteomes" id="UP000251558"/>
    </source>
</evidence>
<evidence type="ECO:0000256" key="3">
    <source>
        <dbReference type="ARBA" id="ARBA00022553"/>
    </source>
</evidence>
<protein>
    <recommendedName>
        <fullName evidence="2">histidine kinase</fullName>
        <ecNumber evidence="2">2.7.13.3</ecNumber>
    </recommendedName>
</protein>
<reference evidence="6 7" key="2">
    <citation type="submission" date="2018-07" db="EMBL/GenBank/DDBJ databases">
        <title>Diversity of Mesorhizobium strains in Brazil.</title>
        <authorList>
            <person name="Helene L.C.F."/>
            <person name="Dall'Agnol R."/>
            <person name="Delamuta J.R.M."/>
            <person name="Hungria M."/>
        </authorList>
    </citation>
    <scope>NUCLEOTIDE SEQUENCE [LARGE SCALE GENOMIC DNA]</scope>
    <source>
        <strain evidence="6 7">AC99b</strain>
    </source>
</reference>
<dbReference type="EC" id="2.7.13.3" evidence="2"/>
<dbReference type="SUPFAM" id="SSF55874">
    <property type="entry name" value="ATPase domain of HSP90 chaperone/DNA topoisomerase II/histidine kinase"/>
    <property type="match status" value="1"/>
</dbReference>
<dbReference type="OrthoDB" id="9805722at2"/>
<sequence>MRASESQTALGRLPAHQAPAPLTSGYRGSEAVPTVTATDPRLHLSSIVHDFNNLLTPIVTILEELQARHLATSRQLKKIDGAIYCAFQAKVLARQLLDFANPRPVRPEPVLIRQLLELLEPALASVLSPDIKLKLDSAEELPPAFIDRQLVERALLNLVLNARDAMPEGGDVTITAALEFPPASHPGGHERMIRLSVADCGVGMDHQTLKMAGQSNFSTRTNGTGLGLAIVRQLMESLGGGLSITSAPSRGTKIDLWLPATLACFAD</sequence>
<evidence type="ECO:0000256" key="1">
    <source>
        <dbReference type="ARBA" id="ARBA00000085"/>
    </source>
</evidence>
<feature type="region of interest" description="Disordered" evidence="4">
    <location>
        <begin position="1"/>
        <end position="28"/>
    </location>
</feature>
<dbReference type="PANTHER" id="PTHR43065">
    <property type="entry name" value="SENSOR HISTIDINE KINASE"/>
    <property type="match status" value="1"/>
</dbReference>
<evidence type="ECO:0000256" key="4">
    <source>
        <dbReference type="SAM" id="MobiDB-lite"/>
    </source>
</evidence>
<dbReference type="AlphaFoldDB" id="A0A330HVW6"/>
<dbReference type="InterPro" id="IPR005467">
    <property type="entry name" value="His_kinase_dom"/>
</dbReference>
<dbReference type="PRINTS" id="PR00344">
    <property type="entry name" value="BCTRLSENSOR"/>
</dbReference>
<gene>
    <name evidence="6" type="ORF">DPM33_04875</name>
</gene>
<keyword evidence="7" id="KW-1185">Reference proteome</keyword>
<reference evidence="7" key="1">
    <citation type="submission" date="2018-06" db="EMBL/GenBank/DDBJ databases">
        <authorList>
            <person name="Helene L.C."/>
            <person name="Dall'Agnol R."/>
            <person name="Delamuta J.R."/>
            <person name="Hungria M."/>
        </authorList>
    </citation>
    <scope>NUCLEOTIDE SEQUENCE [LARGE SCALE GENOMIC DNA]</scope>
    <source>
        <strain evidence="7">AC99b</strain>
    </source>
</reference>
<dbReference type="SMART" id="SM00387">
    <property type="entry name" value="HATPase_c"/>
    <property type="match status" value="1"/>
</dbReference>
<dbReference type="PROSITE" id="PS50109">
    <property type="entry name" value="HIS_KIN"/>
    <property type="match status" value="1"/>
</dbReference>